<evidence type="ECO:0000313" key="2">
    <source>
        <dbReference type="Proteomes" id="UP000644441"/>
    </source>
</evidence>
<reference evidence="1 2" key="1">
    <citation type="submission" date="2012-09" db="EMBL/GenBank/DDBJ databases">
        <title>Genome Sequence of alkane-degrading Bacterium Alcanivorax venustensis ISO4.</title>
        <authorList>
            <person name="Lai Q."/>
            <person name="Shao Z."/>
        </authorList>
    </citation>
    <scope>NUCLEOTIDE SEQUENCE [LARGE SCALE GENOMIC DNA]</scope>
    <source>
        <strain evidence="1 2">ISO4</strain>
    </source>
</reference>
<gene>
    <name evidence="1" type="ORF">ISO4_01706</name>
</gene>
<evidence type="ECO:0000313" key="1">
    <source>
        <dbReference type="EMBL" id="MBF5053104.1"/>
    </source>
</evidence>
<sequence>MDRTHDWLSRGLCWPSRWVDGFFADPLSTSNEPAGSLVRITGERTWRDDDLDDRDLDVDARVWLPSAERRLSLLFRSNEDDTVADGPQASEITGAGEDDSGFRGALRWVINRTEAMDLDLDTGVRSDLTTFTRLRYRSVHPLFNEWAWLRFTERVEWRDPKGWRSRSLFEVDRALTDTASVRLASEIQYSEELNEDGRGLGLFQGVNLFLRAGDKAAWNLGAGAAGFTKPEARVDSYRCYVRYRRQVWRPWLFVEVEPFVLWPRDQGYQGVNGFTVRLETLFGRLDG</sequence>
<keyword evidence="2" id="KW-1185">Reference proteome</keyword>
<accession>A0ABS0AG70</accession>
<dbReference type="Proteomes" id="UP000644441">
    <property type="component" value="Unassembled WGS sequence"/>
</dbReference>
<organism evidence="1 2">
    <name type="scientific">Alloalcanivorax venustensis ISO4</name>
    <dbReference type="NCBI Taxonomy" id="1177184"/>
    <lineage>
        <taxon>Bacteria</taxon>
        <taxon>Pseudomonadati</taxon>
        <taxon>Pseudomonadota</taxon>
        <taxon>Gammaproteobacteria</taxon>
        <taxon>Oceanospirillales</taxon>
        <taxon>Alcanivoracaceae</taxon>
        <taxon>Alloalcanivorax</taxon>
    </lineage>
</organism>
<comment type="caution">
    <text evidence="1">The sequence shown here is derived from an EMBL/GenBank/DDBJ whole genome shotgun (WGS) entry which is preliminary data.</text>
</comment>
<name>A0ABS0AG70_9GAMM</name>
<dbReference type="EMBL" id="ARXR01000011">
    <property type="protein sequence ID" value="MBF5053104.1"/>
    <property type="molecule type" value="Genomic_DNA"/>
</dbReference>
<protein>
    <submittedName>
        <fullName evidence="1">Uncharacterized protein</fullName>
    </submittedName>
</protein>
<proteinExistence type="predicted"/>
<dbReference type="RefSeq" id="WP_194855929.1">
    <property type="nucleotide sequence ID" value="NZ_ARXR01000011.1"/>
</dbReference>